<keyword evidence="6 12" id="KW-1133">Transmembrane helix</keyword>
<feature type="compositionally biased region" description="Low complexity" evidence="11">
    <location>
        <begin position="973"/>
        <end position="983"/>
    </location>
</feature>
<keyword evidence="5" id="KW-0965">Cell junction</keyword>
<feature type="domain" description="Ig-like" evidence="13">
    <location>
        <begin position="39"/>
        <end position="138"/>
    </location>
</feature>
<feature type="compositionally biased region" description="Basic and acidic residues" evidence="11">
    <location>
        <begin position="993"/>
        <end position="1018"/>
    </location>
</feature>
<evidence type="ECO:0000256" key="8">
    <source>
        <dbReference type="ARBA" id="ARBA00023157"/>
    </source>
</evidence>
<dbReference type="Gene3D" id="2.60.40.10">
    <property type="entry name" value="Immunoglobulins"/>
    <property type="match status" value="2"/>
</dbReference>
<evidence type="ECO:0000256" key="2">
    <source>
        <dbReference type="ARBA" id="ARBA00009491"/>
    </source>
</evidence>
<evidence type="ECO:0000259" key="13">
    <source>
        <dbReference type="PROSITE" id="PS50835"/>
    </source>
</evidence>
<feature type="compositionally biased region" description="Basic and acidic residues" evidence="11">
    <location>
        <begin position="489"/>
        <end position="516"/>
    </location>
</feature>
<dbReference type="GO" id="GO:0012505">
    <property type="term" value="C:endomembrane system"/>
    <property type="evidence" value="ECO:0007669"/>
    <property type="project" value="UniProtKB-SubCell"/>
</dbReference>
<keyword evidence="3" id="KW-0796">Tight junction</keyword>
<comment type="similarity">
    <text evidence="2">Belongs to the immunoglobulin superfamily. LISCH7 family.</text>
</comment>
<dbReference type="InterPro" id="IPR003599">
    <property type="entry name" value="Ig_sub"/>
</dbReference>
<dbReference type="InterPro" id="IPR013106">
    <property type="entry name" value="Ig_V-set"/>
</dbReference>
<comment type="caution">
    <text evidence="14">The sequence shown here is derived from an EMBL/GenBank/DDBJ whole genome shotgun (WGS) entry which is preliminary data.</text>
</comment>
<feature type="region of interest" description="Disordered" evidence="11">
    <location>
        <begin position="841"/>
        <end position="866"/>
    </location>
</feature>
<evidence type="ECO:0000256" key="1">
    <source>
        <dbReference type="ARBA" id="ARBA00004435"/>
    </source>
</evidence>
<feature type="compositionally biased region" description="Basic residues" evidence="11">
    <location>
        <begin position="1035"/>
        <end position="1045"/>
    </location>
</feature>
<feature type="compositionally biased region" description="Basic and acidic residues" evidence="11">
    <location>
        <begin position="362"/>
        <end position="386"/>
    </location>
</feature>
<dbReference type="EMBL" id="CAWUFR010000038">
    <property type="protein sequence ID" value="CAK6959247.1"/>
    <property type="molecule type" value="Genomic_DNA"/>
</dbReference>
<evidence type="ECO:0000256" key="3">
    <source>
        <dbReference type="ARBA" id="ARBA00022427"/>
    </source>
</evidence>
<organism evidence="14 15">
    <name type="scientific">Scomber scombrus</name>
    <name type="common">Atlantic mackerel</name>
    <name type="synonym">Scomber vernalis</name>
    <dbReference type="NCBI Taxonomy" id="13677"/>
    <lineage>
        <taxon>Eukaryota</taxon>
        <taxon>Metazoa</taxon>
        <taxon>Chordata</taxon>
        <taxon>Craniata</taxon>
        <taxon>Vertebrata</taxon>
        <taxon>Euteleostomi</taxon>
        <taxon>Actinopterygii</taxon>
        <taxon>Neopterygii</taxon>
        <taxon>Teleostei</taxon>
        <taxon>Neoteleostei</taxon>
        <taxon>Acanthomorphata</taxon>
        <taxon>Pelagiaria</taxon>
        <taxon>Scombriformes</taxon>
        <taxon>Scombridae</taxon>
        <taxon>Scomber</taxon>
    </lineage>
</organism>
<evidence type="ECO:0000256" key="11">
    <source>
        <dbReference type="SAM" id="MobiDB-lite"/>
    </source>
</evidence>
<evidence type="ECO:0000256" key="9">
    <source>
        <dbReference type="ARBA" id="ARBA00023319"/>
    </source>
</evidence>
<dbReference type="Proteomes" id="UP001314229">
    <property type="component" value="Unassembled WGS sequence"/>
</dbReference>
<feature type="domain" description="Ig-like" evidence="13">
    <location>
        <begin position="579"/>
        <end position="723"/>
    </location>
</feature>
<gene>
    <name evidence="14" type="ORF">FSCOSCO3_A037865</name>
</gene>
<dbReference type="PANTHER" id="PTHR15923">
    <property type="entry name" value="TRANSMEMBRANE AND IMMUNOGLOBULIN DOMAIN-CONTAINING PROTEIN"/>
    <property type="match status" value="1"/>
</dbReference>
<evidence type="ECO:0000256" key="10">
    <source>
        <dbReference type="ARBA" id="ARBA00046288"/>
    </source>
</evidence>
<evidence type="ECO:0000313" key="15">
    <source>
        <dbReference type="Proteomes" id="UP001314229"/>
    </source>
</evidence>
<feature type="region of interest" description="Disordered" evidence="11">
    <location>
        <begin position="948"/>
        <end position="1090"/>
    </location>
</feature>
<dbReference type="GO" id="GO:0031016">
    <property type="term" value="P:pancreas development"/>
    <property type="evidence" value="ECO:0007669"/>
    <property type="project" value="TreeGrafter"/>
</dbReference>
<name>A0AAV1NJ37_SCOSC</name>
<feature type="region of interest" description="Disordered" evidence="11">
    <location>
        <begin position="290"/>
        <end position="561"/>
    </location>
</feature>
<keyword evidence="15" id="KW-1185">Reference proteome</keyword>
<evidence type="ECO:0000256" key="7">
    <source>
        <dbReference type="ARBA" id="ARBA00023136"/>
    </source>
</evidence>
<proteinExistence type="inferred from homology"/>
<sequence>MDNIMNFYRWGVLVGALVCVCDSVDVIMREKQRFAMLFQSVVLPCQYHTASTQTPVVQWWYKSYCRDRTKESFIENLGVQASDLGSTSHLECSDSSRTVHVVASAQGASMTLAEHYKEADLRIGQLQWGDSGVYFCKVVVADDLEGRNEGQLELLVLEWAFVGSVVLGSILFLLLMGICWCQCCPHSCCCYVRCCCCPDTCCCPRHLYEAGKMAKSAQPAQMPVYPYYIPGVPAVVPLVPSTHVEPKIASIPSMGNNLAGASSLSELSSLHDGGNTDFRHTYQTVQMKALPSIPDLDDQSTLRVAPPPRSRRHRQDRGNHSDDELDRRWNPRSEHLQRKTLGRRGRTGSLDELEEFAQSYDNRSRRAELPDRAYDRDYSPPRRFYRDEDDGWGRRSPSPLPQKRRDTWDSDRPSRSSPSRGYDDAFLNSVLQSKTRGRGGNRGAWRVDEDSDTPSKGSSRGKGSDSYQSRSPSNRPEEEDPLPPYSELEAERYRRADPNTDRYRTVEPPRTERYRTTEPATRPFSYTRPHQGKCQTLQGGREERDRSRNLKRRVKLPRKDKSNKMGNMILMALLLVHLPTELLSIQVTVPETERRTTLFASVILRCDYSTSANAQDVLVTWKYKSFCKDPVLDYYSTAYQAALQLGQDPSNDCPDRQRTVRTVAQKRGLNEPILGSDYRERKITIQNNADLVINEIMWWDNGVYFCSIDAPGDTSGDSDREIKLIVYHWLTVLLIIIGALMLLMLFCICCCQCCPQKCCCYVRCPCCPQTCCCPERAVMQHRMMQEAQRAMAPWMHGQPIYAPISSNGSSHGVPILYSGSYSDHPVKQNFATAPMQLSPMALQQQPPPPPPPHHHHHHHMNGSVRSSVQGTNQVLDYLENQVRGLDAGPPPVAPHYVQNMPPLQSRPQPHQVPSAVPYTPGPPSMLSALDDMGVRGVERRVITLPPIIQHAPSFSSHRGPGGGEVTRGDPRLSSQSSGSTNPSGRGIHGNSRGYRDLSPPRRGILRDYSDQSDRDDRRKRASHRGSRNERGSSSGRRRGGSRPRARSRDDLMDEPYSRGAPRRERSYSPPLHRKGSWSSDEEDNGRRKGG</sequence>
<dbReference type="InterPro" id="IPR036179">
    <property type="entry name" value="Ig-like_dom_sf"/>
</dbReference>
<accession>A0AAV1NJ37</accession>
<dbReference type="PROSITE" id="PS50835">
    <property type="entry name" value="IG_LIKE"/>
    <property type="match status" value="2"/>
</dbReference>
<keyword evidence="8" id="KW-1015">Disulfide bond</keyword>
<dbReference type="SMART" id="SM00409">
    <property type="entry name" value="IG"/>
    <property type="match status" value="2"/>
</dbReference>
<dbReference type="InterPro" id="IPR051874">
    <property type="entry name" value="Ig-like_domain-LISCH7"/>
</dbReference>
<evidence type="ECO:0000256" key="5">
    <source>
        <dbReference type="ARBA" id="ARBA00022949"/>
    </source>
</evidence>
<feature type="region of interest" description="Disordered" evidence="11">
    <location>
        <begin position="886"/>
        <end position="919"/>
    </location>
</feature>
<dbReference type="Pfam" id="PF05624">
    <property type="entry name" value="LSR"/>
    <property type="match status" value="2"/>
</dbReference>
<dbReference type="SUPFAM" id="SSF48726">
    <property type="entry name" value="Immunoglobulin"/>
    <property type="match status" value="2"/>
</dbReference>
<dbReference type="Pfam" id="PF07686">
    <property type="entry name" value="V-set"/>
    <property type="match status" value="1"/>
</dbReference>
<dbReference type="InterPro" id="IPR008664">
    <property type="entry name" value="LISCH7"/>
</dbReference>
<evidence type="ECO:0000256" key="12">
    <source>
        <dbReference type="SAM" id="Phobius"/>
    </source>
</evidence>
<reference evidence="14 15" key="1">
    <citation type="submission" date="2024-01" db="EMBL/GenBank/DDBJ databases">
        <authorList>
            <person name="Alioto T."/>
            <person name="Alioto T."/>
            <person name="Gomez Garrido J."/>
        </authorList>
    </citation>
    <scope>NUCLEOTIDE SEQUENCE [LARGE SCALE GENOMIC DNA]</scope>
</reference>
<dbReference type="AlphaFoldDB" id="A0AAV1NJ37"/>
<dbReference type="GO" id="GO:0005923">
    <property type="term" value="C:bicellular tight junction"/>
    <property type="evidence" value="ECO:0007669"/>
    <property type="project" value="UniProtKB-SubCell"/>
</dbReference>
<dbReference type="InterPro" id="IPR007110">
    <property type="entry name" value="Ig-like_dom"/>
</dbReference>
<keyword evidence="7 12" id="KW-0472">Membrane</keyword>
<feature type="transmembrane region" description="Helical" evidence="12">
    <location>
        <begin position="724"/>
        <end position="746"/>
    </location>
</feature>
<keyword evidence="9" id="KW-0393">Immunoglobulin domain</keyword>
<feature type="compositionally biased region" description="Basic and acidic residues" evidence="11">
    <location>
        <begin position="316"/>
        <end position="337"/>
    </location>
</feature>
<dbReference type="InterPro" id="IPR013783">
    <property type="entry name" value="Ig-like_fold"/>
</dbReference>
<feature type="transmembrane region" description="Helical" evidence="12">
    <location>
        <begin position="6"/>
        <end position="28"/>
    </location>
</feature>
<feature type="compositionally biased region" description="Basic and acidic residues" evidence="11">
    <location>
        <begin position="403"/>
        <end position="414"/>
    </location>
</feature>
<keyword evidence="4 12" id="KW-0812">Transmembrane</keyword>
<protein>
    <recommendedName>
        <fullName evidence="13">Ig-like domain-containing protein</fullName>
    </recommendedName>
</protein>
<evidence type="ECO:0000313" key="14">
    <source>
        <dbReference type="EMBL" id="CAK6959247.1"/>
    </source>
</evidence>
<comment type="subcellular location">
    <subcellularLocation>
        <location evidence="1">Cell junction</location>
        <location evidence="1">Tight junction</location>
    </subcellularLocation>
    <subcellularLocation>
        <location evidence="10">Endomembrane system</location>
        <topology evidence="10">Single-pass type I membrane protein</topology>
    </subcellularLocation>
</comment>
<dbReference type="GO" id="GO:0016020">
    <property type="term" value="C:membrane"/>
    <property type="evidence" value="ECO:0007669"/>
    <property type="project" value="TreeGrafter"/>
</dbReference>
<evidence type="ECO:0000256" key="4">
    <source>
        <dbReference type="ARBA" id="ARBA00022692"/>
    </source>
</evidence>
<dbReference type="PANTHER" id="PTHR15923:SF6">
    <property type="entry name" value="IMMUNOGLOBULIN-LIKE DOMAIN CONTAINING RECEPTOR 1B PRECURSOR"/>
    <property type="match status" value="1"/>
</dbReference>
<evidence type="ECO:0000256" key="6">
    <source>
        <dbReference type="ARBA" id="ARBA00022989"/>
    </source>
</evidence>